<feature type="region of interest" description="Disordered" evidence="2">
    <location>
        <begin position="1"/>
        <end position="45"/>
    </location>
</feature>
<dbReference type="EMBL" id="LGRX02018622">
    <property type="protein sequence ID" value="KAK3259598.1"/>
    <property type="molecule type" value="Genomic_DNA"/>
</dbReference>
<dbReference type="SUPFAM" id="SSF47473">
    <property type="entry name" value="EF-hand"/>
    <property type="match status" value="2"/>
</dbReference>
<proteinExistence type="predicted"/>
<dbReference type="PROSITE" id="PS00018">
    <property type="entry name" value="EF_HAND_1"/>
    <property type="match status" value="2"/>
</dbReference>
<evidence type="ECO:0000256" key="1">
    <source>
        <dbReference type="ARBA" id="ARBA00022837"/>
    </source>
</evidence>
<gene>
    <name evidence="4" type="ORF">CYMTET_31410</name>
</gene>
<dbReference type="PANTHER" id="PTHR23064">
    <property type="entry name" value="TROPONIN"/>
    <property type="match status" value="1"/>
</dbReference>
<feature type="compositionally biased region" description="Low complexity" evidence="2">
    <location>
        <begin position="8"/>
        <end position="27"/>
    </location>
</feature>
<comment type="caution">
    <text evidence="4">The sequence shown here is derived from an EMBL/GenBank/DDBJ whole genome shotgun (WGS) entry which is preliminary data.</text>
</comment>
<protein>
    <recommendedName>
        <fullName evidence="3">EF-hand domain-containing protein</fullName>
    </recommendedName>
</protein>
<dbReference type="Gene3D" id="1.10.238.10">
    <property type="entry name" value="EF-hand"/>
    <property type="match status" value="2"/>
</dbReference>
<evidence type="ECO:0000313" key="5">
    <source>
        <dbReference type="Proteomes" id="UP001190700"/>
    </source>
</evidence>
<sequence>MGCGTSKPTPTSSPHKAAAASAGTPTAAPAPVPAPKPDPAAEAAKAKAAFYDKELPDLWPCFCDPKTQKADVGETQDAISFSLAEIGVMFMSAPKKKGGNSLEKSEFIALMVAMLDQQPTEKHADIIKTLRTKIKEIKDEKAKLSPMIKGVYDSWDFPKRGYIEKGEFAAVLSKTDSTLLMHMAESSKLYTSTDANKLQEAEFVHIMSSILLAVGDKKQDTLLKIAENIENGRAEWNRQYDVNVSSTMLKEARNTFDKLDTSKNGTLEGEELGKLLDWVVGLFGPVPVSISAEKRQARIDKLLLHLDQEVKDGKVSFSEFLPYFEAKLAEHKSFLSSPGNGIENAAVTESEKEEELSLKQQAESLFKKLDKSDNKRLEGAEITELLEWVHNLFAPGMTKVANLPRNQQDTLTQGLLKSIKAGTSDRDSVTRQHDITLNEFLSYFSVKMSQCVFILYMLHYCKTRNGFNPVALVQ</sequence>
<accession>A0AAE0FH62</accession>
<keyword evidence="5" id="KW-1185">Reference proteome</keyword>
<reference evidence="4 5" key="1">
    <citation type="journal article" date="2015" name="Genome Biol. Evol.">
        <title>Comparative Genomics of a Bacterivorous Green Alga Reveals Evolutionary Causalities and Consequences of Phago-Mixotrophic Mode of Nutrition.</title>
        <authorList>
            <person name="Burns J.A."/>
            <person name="Paasch A."/>
            <person name="Narechania A."/>
            <person name="Kim E."/>
        </authorList>
    </citation>
    <scope>NUCLEOTIDE SEQUENCE [LARGE SCALE GENOMIC DNA]</scope>
    <source>
        <strain evidence="4 5">PLY_AMNH</strain>
    </source>
</reference>
<dbReference type="InterPro" id="IPR052591">
    <property type="entry name" value="CML21-like"/>
</dbReference>
<dbReference type="InterPro" id="IPR011992">
    <property type="entry name" value="EF-hand-dom_pair"/>
</dbReference>
<evidence type="ECO:0000313" key="4">
    <source>
        <dbReference type="EMBL" id="KAK3259598.1"/>
    </source>
</evidence>
<dbReference type="InterPro" id="IPR018247">
    <property type="entry name" value="EF_Hand_1_Ca_BS"/>
</dbReference>
<dbReference type="InterPro" id="IPR002048">
    <property type="entry name" value="EF_hand_dom"/>
</dbReference>
<evidence type="ECO:0000259" key="3">
    <source>
        <dbReference type="PROSITE" id="PS50222"/>
    </source>
</evidence>
<feature type="domain" description="EF-hand" evidence="3">
    <location>
        <begin position="357"/>
        <end position="392"/>
    </location>
</feature>
<dbReference type="CDD" id="cd00051">
    <property type="entry name" value="EFh"/>
    <property type="match status" value="1"/>
</dbReference>
<dbReference type="GO" id="GO:0005509">
    <property type="term" value="F:calcium ion binding"/>
    <property type="evidence" value="ECO:0007669"/>
    <property type="project" value="InterPro"/>
</dbReference>
<organism evidence="4 5">
    <name type="scientific">Cymbomonas tetramitiformis</name>
    <dbReference type="NCBI Taxonomy" id="36881"/>
    <lineage>
        <taxon>Eukaryota</taxon>
        <taxon>Viridiplantae</taxon>
        <taxon>Chlorophyta</taxon>
        <taxon>Pyramimonadophyceae</taxon>
        <taxon>Pyramimonadales</taxon>
        <taxon>Pyramimonadaceae</taxon>
        <taxon>Cymbomonas</taxon>
    </lineage>
</organism>
<evidence type="ECO:0000256" key="2">
    <source>
        <dbReference type="SAM" id="MobiDB-lite"/>
    </source>
</evidence>
<dbReference type="PROSITE" id="PS50222">
    <property type="entry name" value="EF_HAND_2"/>
    <property type="match status" value="2"/>
</dbReference>
<dbReference type="Proteomes" id="UP001190700">
    <property type="component" value="Unassembled WGS sequence"/>
</dbReference>
<dbReference type="AlphaFoldDB" id="A0AAE0FH62"/>
<name>A0AAE0FH62_9CHLO</name>
<feature type="domain" description="EF-hand" evidence="3">
    <location>
        <begin position="247"/>
        <end position="282"/>
    </location>
</feature>
<feature type="compositionally biased region" description="Pro residues" evidence="2">
    <location>
        <begin position="28"/>
        <end position="38"/>
    </location>
</feature>
<keyword evidence="1" id="KW-0106">Calcium</keyword>
<dbReference type="Pfam" id="PF13499">
    <property type="entry name" value="EF-hand_7"/>
    <property type="match status" value="1"/>
</dbReference>